<dbReference type="SUPFAM" id="SSF75005">
    <property type="entry name" value="Arabinanase/levansucrase/invertase"/>
    <property type="match status" value="1"/>
</dbReference>
<accession>A0A060BLS8</accession>
<sequence length="128" mass="14293">RDVVHNPWLLHHDGTFYLFYMGNYGDGTFRGHRFNQRIGLASADDPAGPWTRLEQPLPQSAPGSWDDMVTCNPSVCRMADGRFIMLYRGYSHRDVPPGHGDILLGAAFADRPEGPFVRHSAPSPPDES</sequence>
<dbReference type="AlphaFoldDB" id="A0A060BLS8"/>
<dbReference type="EMBL" id="KF117959">
    <property type="protein sequence ID" value="AIA85218.1"/>
    <property type="molecule type" value="Genomic_DNA"/>
</dbReference>
<feature type="non-terminal residue" evidence="1">
    <location>
        <position position="128"/>
    </location>
</feature>
<organism evidence="1">
    <name type="scientific">uncultured Coraliomargarita sp</name>
    <dbReference type="NCBI Taxonomy" id="1262866"/>
    <lineage>
        <taxon>Bacteria</taxon>
        <taxon>Pseudomonadati</taxon>
        <taxon>Verrucomicrobiota</taxon>
        <taxon>Opitutia</taxon>
        <taxon>Puniceicoccales</taxon>
        <taxon>Coraliomargaritaceae</taxon>
        <taxon>Coraliomargarita</taxon>
        <taxon>environmental samples</taxon>
    </lineage>
</organism>
<dbReference type="Gene3D" id="2.115.10.20">
    <property type="entry name" value="Glycosyl hydrolase domain, family 43"/>
    <property type="match status" value="1"/>
</dbReference>
<proteinExistence type="predicted"/>
<dbReference type="InterPro" id="IPR023296">
    <property type="entry name" value="Glyco_hydro_beta-prop_sf"/>
</dbReference>
<protein>
    <submittedName>
        <fullName evidence="1">CAZy families GH117 protein</fullName>
    </submittedName>
</protein>
<name>A0A060BLS8_9BACT</name>
<feature type="non-terminal residue" evidence="1">
    <location>
        <position position="1"/>
    </location>
</feature>
<evidence type="ECO:0000313" key="1">
    <source>
        <dbReference type="EMBL" id="AIA85218.1"/>
    </source>
</evidence>
<reference evidence="1" key="1">
    <citation type="journal article" date="2013" name="Environ. Microbiol.">
        <title>Seasonally variable intestinal metagenomes of the red palm weevil (Rhynchophorus ferrugineus).</title>
        <authorList>
            <person name="Jia S."/>
            <person name="Zhang X."/>
            <person name="Zhang G."/>
            <person name="Yin A."/>
            <person name="Zhang S."/>
            <person name="Li F."/>
            <person name="Wang L."/>
            <person name="Zhao D."/>
            <person name="Yun Q."/>
            <person name="Tala"/>
            <person name="Wang J."/>
            <person name="Sun G."/>
            <person name="Baabdullah M."/>
            <person name="Yu X."/>
            <person name="Hu S."/>
            <person name="Al-Mssallem I.S."/>
            <person name="Yu J."/>
        </authorList>
    </citation>
    <scope>NUCLEOTIDE SEQUENCE</scope>
</reference>